<dbReference type="OrthoDB" id="9810636at2"/>
<name>A0A328ABW3_9CAUL</name>
<evidence type="ECO:0000313" key="1">
    <source>
        <dbReference type="EMBL" id="RAK52099.1"/>
    </source>
</evidence>
<protein>
    <recommendedName>
        <fullName evidence="3">RecT family protein</fullName>
    </recommendedName>
</protein>
<sequence>MNALTTTTATYAVSDLERMAKAFAASQLFGVKNADQALALCLVAQAEGRHPATAAQDYSIIQNRPSKKADAMLRDFLASGGKVEWHELSDAKADATFSHPAGGSARIDWTLDRAKKAGLSNNAMYTKYPRQMLRARTVSEGVRTVCPGATSGMYVPEEVHDIVQEQPQRAAPQQQEPAQDAEFSEAPALEFAPIVERKKAAQAKRDGDDEQIRKELNSLDITRLTEWEAEFDQRTAHLPLSWLDAIRDMIHSRREELLGAAAVAEEEAGLDEAFRASLGEAGASLISGRELADRQASKAA</sequence>
<organism evidence="1 2">
    <name type="scientific">Phenylobacterium deserti</name>
    <dbReference type="NCBI Taxonomy" id="1914756"/>
    <lineage>
        <taxon>Bacteria</taxon>
        <taxon>Pseudomonadati</taxon>
        <taxon>Pseudomonadota</taxon>
        <taxon>Alphaproteobacteria</taxon>
        <taxon>Caulobacterales</taxon>
        <taxon>Caulobacteraceae</taxon>
        <taxon>Phenylobacterium</taxon>
    </lineage>
</organism>
<proteinExistence type="predicted"/>
<accession>A0A328ABW3</accession>
<dbReference type="AlphaFoldDB" id="A0A328ABW3"/>
<dbReference type="RefSeq" id="WP_111515423.1">
    <property type="nucleotide sequence ID" value="NZ_QFYR01000003.1"/>
</dbReference>
<reference evidence="2" key="1">
    <citation type="submission" date="2018-05" db="EMBL/GenBank/DDBJ databases">
        <authorList>
            <person name="Li X."/>
        </authorList>
    </citation>
    <scope>NUCLEOTIDE SEQUENCE [LARGE SCALE GENOMIC DNA]</scope>
    <source>
        <strain evidence="2">YIM 73061</strain>
    </source>
</reference>
<keyword evidence="2" id="KW-1185">Reference proteome</keyword>
<dbReference type="Proteomes" id="UP000249725">
    <property type="component" value="Unassembled WGS sequence"/>
</dbReference>
<evidence type="ECO:0008006" key="3">
    <source>
        <dbReference type="Google" id="ProtNLM"/>
    </source>
</evidence>
<evidence type="ECO:0000313" key="2">
    <source>
        <dbReference type="Proteomes" id="UP000249725"/>
    </source>
</evidence>
<dbReference type="EMBL" id="QFYR01000003">
    <property type="protein sequence ID" value="RAK52099.1"/>
    <property type="molecule type" value="Genomic_DNA"/>
</dbReference>
<gene>
    <name evidence="1" type="ORF">DJ018_13165</name>
</gene>
<comment type="caution">
    <text evidence="1">The sequence shown here is derived from an EMBL/GenBank/DDBJ whole genome shotgun (WGS) entry which is preliminary data.</text>
</comment>